<dbReference type="SUPFAM" id="SSF46689">
    <property type="entry name" value="Homeodomain-like"/>
    <property type="match status" value="1"/>
</dbReference>
<dbReference type="Gene3D" id="2.30.30.490">
    <property type="match status" value="1"/>
</dbReference>
<sequence length="671" mass="73496">MPTNNDNPSTPILAAAPSYRFVDEGVLQSDGSRIHNKLEMILKPGRGPVIVSVGSSVLLNSGETLPPSTPPMDKKTKGDNSDDEAEETQSDDEDGLVNALDPFVARVEKMWMEPAKRNPKPGAEGKSKFLRMKLRARWYFKKEDMAGIGGTYVGVKSRKALLETLGPRDLILGDQFDDNEVPTILGTCNVIRCTPSEKSEELSKGSYTCRWDVNIPKRGQAGFGTVRMKPYESTKQTPTPGPPVAQGTVEQPKAKSEESEGGVMDLGTDTSQGNSESMKRKTQSSGEENEEKNSEPPAKRAKAEEGVDTAQALPVGKDKDGDETESMEMETENETAPSDSVITPSTASSPVNGRTSTNATEEENNDDSSDDDSDGSSEVGVSTTEGKIRVGAAHQVVVPPVASVKDSAAGPFQLNALCKPSWLPGNISKDALDSYLKEANSILVSIMEAEPEVSLMQSSGVDESLVLRTSFKVLREGDEDALLDELHISGYKKETALMNVKKNPKAFLNLWINEEKSQFDQGFKRYCGSLRMIAKGVPTKTTKDIVDYHYRFKIPDQFTKFQEKRKEQAQRMAAMADAKNDDVTKGAKTKAKSGGKLSATEQRRILAREFLVDARDKVGADRYRELSQLLKQFHDKVISVPQLKQHVSTVLGKDSDLLSRFGVFLPRKFRG</sequence>
<dbReference type="Gene3D" id="1.20.1160.11">
    <property type="entry name" value="Paired amphipathic helix"/>
    <property type="match status" value="1"/>
</dbReference>
<dbReference type="GO" id="GO:0000122">
    <property type="term" value="P:negative regulation of transcription by RNA polymerase II"/>
    <property type="evidence" value="ECO:0007669"/>
    <property type="project" value="TreeGrafter"/>
</dbReference>
<dbReference type="PANTHER" id="PTHR10865:SF28">
    <property type="entry name" value="ELM2 DOMAIN-CONTAINING PROTEIN"/>
    <property type="match status" value="1"/>
</dbReference>
<dbReference type="GO" id="GO:0003714">
    <property type="term" value="F:transcription corepressor activity"/>
    <property type="evidence" value="ECO:0007669"/>
    <property type="project" value="TreeGrafter"/>
</dbReference>
<comment type="subcellular location">
    <subcellularLocation>
        <location evidence="1">Nucleus</location>
    </subcellularLocation>
</comment>
<feature type="compositionally biased region" description="Acidic residues" evidence="3">
    <location>
        <begin position="360"/>
        <end position="375"/>
    </location>
</feature>
<dbReference type="PROSITE" id="PS51038">
    <property type="entry name" value="BAH"/>
    <property type="match status" value="1"/>
</dbReference>
<dbReference type="GO" id="GO:0042826">
    <property type="term" value="F:histone deacetylase binding"/>
    <property type="evidence" value="ECO:0007669"/>
    <property type="project" value="TreeGrafter"/>
</dbReference>
<feature type="region of interest" description="Disordered" evidence="3">
    <location>
        <begin position="220"/>
        <end position="386"/>
    </location>
</feature>
<proteinExistence type="predicted"/>
<dbReference type="PANTHER" id="PTHR10865">
    <property type="entry name" value="METASTASIS-ASSOCIATED PROTEIN AND MESODERM INDUCTION EARLY RESPONSE PROTEIN"/>
    <property type="match status" value="1"/>
</dbReference>
<evidence type="ECO:0000259" key="4">
    <source>
        <dbReference type="PROSITE" id="PS51038"/>
    </source>
</evidence>
<dbReference type="InterPro" id="IPR036600">
    <property type="entry name" value="PAH_sf"/>
</dbReference>
<dbReference type="InterPro" id="IPR043151">
    <property type="entry name" value="BAH_sf"/>
</dbReference>
<dbReference type="AlphaFoldDB" id="A0A7S2NUZ9"/>
<evidence type="ECO:0000256" key="1">
    <source>
        <dbReference type="ARBA" id="ARBA00004123"/>
    </source>
</evidence>
<evidence type="ECO:0000256" key="3">
    <source>
        <dbReference type="SAM" id="MobiDB-lite"/>
    </source>
</evidence>
<dbReference type="Gene3D" id="4.10.1240.50">
    <property type="match status" value="1"/>
</dbReference>
<dbReference type="GO" id="GO:0005654">
    <property type="term" value="C:nucleoplasm"/>
    <property type="evidence" value="ECO:0007669"/>
    <property type="project" value="TreeGrafter"/>
</dbReference>
<dbReference type="SUPFAM" id="SSF47762">
    <property type="entry name" value="PAH2 domain"/>
    <property type="match status" value="1"/>
</dbReference>
<feature type="compositionally biased region" description="Polar residues" evidence="3">
    <location>
        <begin position="336"/>
        <end position="359"/>
    </location>
</feature>
<dbReference type="GO" id="GO:0003682">
    <property type="term" value="F:chromatin binding"/>
    <property type="evidence" value="ECO:0007669"/>
    <property type="project" value="InterPro"/>
</dbReference>
<evidence type="ECO:0000256" key="2">
    <source>
        <dbReference type="ARBA" id="ARBA00023242"/>
    </source>
</evidence>
<dbReference type="InterPro" id="IPR001025">
    <property type="entry name" value="BAH_dom"/>
</dbReference>
<evidence type="ECO:0000313" key="5">
    <source>
        <dbReference type="EMBL" id="CAD9561762.1"/>
    </source>
</evidence>
<accession>A0A7S2NUZ9</accession>
<dbReference type="InterPro" id="IPR040138">
    <property type="entry name" value="MIER/MTA"/>
</dbReference>
<feature type="region of interest" description="Disordered" evidence="3">
    <location>
        <begin position="60"/>
        <end position="97"/>
    </location>
</feature>
<feature type="region of interest" description="Disordered" evidence="3">
    <location>
        <begin position="576"/>
        <end position="595"/>
    </location>
</feature>
<protein>
    <recommendedName>
        <fullName evidence="4">BAH domain-containing protein</fullName>
    </recommendedName>
</protein>
<dbReference type="Gene3D" id="1.10.10.60">
    <property type="entry name" value="Homeodomain-like"/>
    <property type="match status" value="1"/>
</dbReference>
<dbReference type="EMBL" id="HBGY01005266">
    <property type="protein sequence ID" value="CAD9561762.1"/>
    <property type="molecule type" value="Transcribed_RNA"/>
</dbReference>
<dbReference type="InterPro" id="IPR003822">
    <property type="entry name" value="PAH"/>
</dbReference>
<feature type="compositionally biased region" description="Acidic residues" evidence="3">
    <location>
        <begin position="81"/>
        <end position="95"/>
    </location>
</feature>
<gene>
    <name evidence="5" type="ORF">LDAN0321_LOCUS3203</name>
</gene>
<organism evidence="5">
    <name type="scientific">Leptocylindrus danicus</name>
    <dbReference type="NCBI Taxonomy" id="163516"/>
    <lineage>
        <taxon>Eukaryota</taxon>
        <taxon>Sar</taxon>
        <taxon>Stramenopiles</taxon>
        <taxon>Ochrophyta</taxon>
        <taxon>Bacillariophyta</taxon>
        <taxon>Coscinodiscophyceae</taxon>
        <taxon>Chaetocerotophycidae</taxon>
        <taxon>Leptocylindrales</taxon>
        <taxon>Leptocylindraceae</taxon>
        <taxon>Leptocylindrus</taxon>
    </lineage>
</organism>
<feature type="domain" description="BAH" evidence="4">
    <location>
        <begin position="73"/>
        <end position="224"/>
    </location>
</feature>
<feature type="compositionally biased region" description="Basic and acidic residues" evidence="3">
    <location>
        <begin position="291"/>
        <end position="305"/>
    </location>
</feature>
<reference evidence="5" key="1">
    <citation type="submission" date="2021-01" db="EMBL/GenBank/DDBJ databases">
        <authorList>
            <person name="Corre E."/>
            <person name="Pelletier E."/>
            <person name="Niang G."/>
            <person name="Scheremetjew M."/>
            <person name="Finn R."/>
            <person name="Kale V."/>
            <person name="Holt S."/>
            <person name="Cochrane G."/>
            <person name="Meng A."/>
            <person name="Brown T."/>
            <person name="Cohen L."/>
        </authorList>
    </citation>
    <scope>NUCLEOTIDE SEQUENCE</scope>
    <source>
        <strain evidence="5">B650</strain>
    </source>
</reference>
<dbReference type="InterPro" id="IPR009057">
    <property type="entry name" value="Homeodomain-like_sf"/>
</dbReference>
<name>A0A7S2NUZ9_9STRA</name>
<feature type="compositionally biased region" description="Acidic residues" evidence="3">
    <location>
        <begin position="321"/>
        <end position="333"/>
    </location>
</feature>
<dbReference type="Pfam" id="PF02671">
    <property type="entry name" value="PAH"/>
    <property type="match status" value="1"/>
</dbReference>
<keyword evidence="2" id="KW-0539">Nucleus</keyword>